<comment type="catalytic activity">
    <reaction evidence="10 11">
        <text>tRNA(Gly) + glycine + ATP = glycyl-tRNA(Gly) + AMP + diphosphate</text>
        <dbReference type="Rhea" id="RHEA:16013"/>
        <dbReference type="Rhea" id="RHEA-COMP:9664"/>
        <dbReference type="Rhea" id="RHEA-COMP:9683"/>
        <dbReference type="ChEBI" id="CHEBI:30616"/>
        <dbReference type="ChEBI" id="CHEBI:33019"/>
        <dbReference type="ChEBI" id="CHEBI:57305"/>
        <dbReference type="ChEBI" id="CHEBI:78442"/>
        <dbReference type="ChEBI" id="CHEBI:78522"/>
        <dbReference type="ChEBI" id="CHEBI:456215"/>
        <dbReference type="EC" id="6.1.1.14"/>
    </reaction>
</comment>
<dbReference type="InterPro" id="IPR006194">
    <property type="entry name" value="Gly-tRNA-synth_heterodimer"/>
</dbReference>
<dbReference type="PANTHER" id="PTHR30075">
    <property type="entry name" value="GLYCYL-TRNA SYNTHETASE"/>
    <property type="match status" value="1"/>
</dbReference>
<dbReference type="PRINTS" id="PR01045">
    <property type="entry name" value="TRNASYNTHGB"/>
</dbReference>
<gene>
    <name evidence="11 13" type="primary">glyS</name>
    <name evidence="13" type="ORF">MAGMO_0421</name>
</gene>
<dbReference type="PANTHER" id="PTHR30075:SF2">
    <property type="entry name" value="GLYCINE--TRNA LIGASE, CHLOROPLASTIC_MITOCHONDRIAL 2"/>
    <property type="match status" value="1"/>
</dbReference>
<sequence length="686" mass="75144">MLPGAIEAMKRGLTAALKGAGLGFDSLEGHGTPRRLVTVVQGLDERQADMQEERRGPAVKAAFDADGNPTKAAQGFARGCGVEVDELGRIETPKGEYLAYTVSEPGQYAAQVLPGVMVKVFNGLPWPKSMRWSDGETRFVRPVQTITALLDGQLLEVQLADKARCTSEISGHRFMGPGPYKVSSWKSYQKTMQVHKVMLELDARCETIREQAKGCAQQVGGEVELPEALVSENACLVEWPVCLLGSYDESYLEIPPEVLTTSMKYHQKYFPVLDADGKLLPHFVVVANMETKDQSVLVKGYQRVLKARLEDAAFYWQEDRKTPLTDRLDDLKAVVWQNKLGNLHQKSERLAVLGAEIARLAASDHMPIVEKAGRYSKCDLVSGMVYEFPELQGIMGGYYLSREAGSDEAVAQAIREHYMPAGANDDLPTSLGGRLVSIADKLDTLVGCFGMGITPTGTKDPFGLRRAALGIIRLMLDGNGIPLLLREACAKSYQLYTESGIALEQDEQSTVDSIVAFFYGRLQAHLKSEGLDYDLIDAVQALGLDSLHDVVARVKALALFKEADAYASLVAANKRMSNILGKLEEGSVDLVGGVAMSLLKEPAEHDLYNAISSVSATVRENSAQAHYTAALSELASLREPIDTFFDEVLVMADDPHVRQNRLRLLHELKGLFHEVADVSRLVVAEK</sequence>
<evidence type="ECO:0000256" key="1">
    <source>
        <dbReference type="ARBA" id="ARBA00004496"/>
    </source>
</evidence>
<protein>
    <recommendedName>
        <fullName evidence="11">Glycine--tRNA ligase beta subunit</fullName>
        <ecNumber evidence="11">6.1.1.14</ecNumber>
    </recommendedName>
    <alternativeName>
        <fullName evidence="11">Glycyl-tRNA synthetase beta subunit</fullName>
        <shortName evidence="11">GlyRS</shortName>
    </alternativeName>
</protein>
<dbReference type="Pfam" id="PF05746">
    <property type="entry name" value="DALR_1"/>
    <property type="match status" value="1"/>
</dbReference>
<keyword evidence="4 11" id="KW-0963">Cytoplasm</keyword>
<evidence type="ECO:0000256" key="5">
    <source>
        <dbReference type="ARBA" id="ARBA00022598"/>
    </source>
</evidence>
<evidence type="ECO:0000256" key="11">
    <source>
        <dbReference type="HAMAP-Rule" id="MF_00255"/>
    </source>
</evidence>
<dbReference type="AlphaFoldDB" id="A0A1S7LDZ0"/>
<reference evidence="13" key="1">
    <citation type="submission" date="2015-04" db="EMBL/GenBank/DDBJ databases">
        <authorList>
            <person name="Syromyatnikov M.Y."/>
            <person name="Popov V.N."/>
        </authorList>
    </citation>
    <scope>NUCLEOTIDE SEQUENCE</scope>
    <source>
        <strain evidence="13">MO-1</strain>
    </source>
</reference>
<feature type="domain" description="DALR anticodon binding" evidence="12">
    <location>
        <begin position="575"/>
        <end position="681"/>
    </location>
</feature>
<dbReference type="GO" id="GO:0006420">
    <property type="term" value="P:arginyl-tRNA aminoacylation"/>
    <property type="evidence" value="ECO:0007669"/>
    <property type="project" value="InterPro"/>
</dbReference>
<evidence type="ECO:0000313" key="13">
    <source>
        <dbReference type="EMBL" id="CRH04633.1"/>
    </source>
</evidence>
<organism evidence="13">
    <name type="scientific">Magnetococcus massalia (strain MO-1)</name>
    <dbReference type="NCBI Taxonomy" id="451514"/>
    <lineage>
        <taxon>Bacteria</taxon>
        <taxon>Pseudomonadati</taxon>
        <taxon>Pseudomonadota</taxon>
        <taxon>Magnetococcia</taxon>
        <taxon>Magnetococcales</taxon>
        <taxon>Magnetococcaceae</taxon>
        <taxon>Magnetococcus</taxon>
    </lineage>
</organism>
<keyword evidence="9 11" id="KW-0030">Aminoacyl-tRNA synthetase</keyword>
<dbReference type="GO" id="GO:0004820">
    <property type="term" value="F:glycine-tRNA ligase activity"/>
    <property type="evidence" value="ECO:0007669"/>
    <property type="project" value="UniProtKB-UniRule"/>
</dbReference>
<keyword evidence="7 11" id="KW-0067">ATP-binding</keyword>
<dbReference type="PROSITE" id="PS50861">
    <property type="entry name" value="AA_TRNA_LIGASE_II_GLYAB"/>
    <property type="match status" value="1"/>
</dbReference>
<name>A0A1S7LDZ0_MAGMO</name>
<proteinExistence type="inferred from homology"/>
<dbReference type="InterPro" id="IPR008909">
    <property type="entry name" value="DALR_anticod-bd"/>
</dbReference>
<evidence type="ECO:0000256" key="4">
    <source>
        <dbReference type="ARBA" id="ARBA00022490"/>
    </source>
</evidence>
<keyword evidence="6 11" id="KW-0547">Nucleotide-binding</keyword>
<dbReference type="EMBL" id="LO017727">
    <property type="protein sequence ID" value="CRH04633.1"/>
    <property type="molecule type" value="Genomic_DNA"/>
</dbReference>
<evidence type="ECO:0000256" key="3">
    <source>
        <dbReference type="ARBA" id="ARBA00011209"/>
    </source>
</evidence>
<dbReference type="GO" id="GO:0005829">
    <property type="term" value="C:cytosol"/>
    <property type="evidence" value="ECO:0007669"/>
    <property type="project" value="TreeGrafter"/>
</dbReference>
<dbReference type="HAMAP" id="MF_00255">
    <property type="entry name" value="Gly_tRNA_synth_beta"/>
    <property type="match status" value="1"/>
</dbReference>
<keyword evidence="8 11" id="KW-0648">Protein biosynthesis</keyword>
<dbReference type="NCBIfam" id="TIGR00211">
    <property type="entry name" value="glyS"/>
    <property type="match status" value="1"/>
</dbReference>
<evidence type="ECO:0000256" key="10">
    <source>
        <dbReference type="ARBA" id="ARBA00047937"/>
    </source>
</evidence>
<dbReference type="InterPro" id="IPR015944">
    <property type="entry name" value="Gly-tRNA-synth_bsu"/>
</dbReference>
<dbReference type="GO" id="GO:0006426">
    <property type="term" value="P:glycyl-tRNA aminoacylation"/>
    <property type="evidence" value="ECO:0007669"/>
    <property type="project" value="UniProtKB-UniRule"/>
</dbReference>
<dbReference type="SUPFAM" id="SSF109604">
    <property type="entry name" value="HD-domain/PDEase-like"/>
    <property type="match status" value="1"/>
</dbReference>
<evidence type="ECO:0000256" key="7">
    <source>
        <dbReference type="ARBA" id="ARBA00022840"/>
    </source>
</evidence>
<comment type="subunit">
    <text evidence="3 11">Tetramer of two alpha and two beta subunits.</text>
</comment>
<comment type="similarity">
    <text evidence="2 11">Belongs to the class-II aminoacyl-tRNA synthetase family.</text>
</comment>
<comment type="subcellular location">
    <subcellularLocation>
        <location evidence="1 11">Cytoplasm</location>
    </subcellularLocation>
</comment>
<dbReference type="SMART" id="SM00836">
    <property type="entry name" value="DALR_1"/>
    <property type="match status" value="1"/>
</dbReference>
<dbReference type="GO" id="GO:0004814">
    <property type="term" value="F:arginine-tRNA ligase activity"/>
    <property type="evidence" value="ECO:0007669"/>
    <property type="project" value="InterPro"/>
</dbReference>
<dbReference type="GO" id="GO:0005524">
    <property type="term" value="F:ATP binding"/>
    <property type="evidence" value="ECO:0007669"/>
    <property type="project" value="UniProtKB-UniRule"/>
</dbReference>
<dbReference type="Pfam" id="PF02092">
    <property type="entry name" value="tRNA_synt_2f"/>
    <property type="match status" value="1"/>
</dbReference>
<evidence type="ECO:0000256" key="6">
    <source>
        <dbReference type="ARBA" id="ARBA00022741"/>
    </source>
</evidence>
<keyword evidence="5 11" id="KW-0436">Ligase</keyword>
<evidence type="ECO:0000256" key="8">
    <source>
        <dbReference type="ARBA" id="ARBA00022917"/>
    </source>
</evidence>
<evidence type="ECO:0000256" key="9">
    <source>
        <dbReference type="ARBA" id="ARBA00023146"/>
    </source>
</evidence>
<dbReference type="EC" id="6.1.1.14" evidence="11"/>
<evidence type="ECO:0000256" key="2">
    <source>
        <dbReference type="ARBA" id="ARBA00008226"/>
    </source>
</evidence>
<accession>A0A1S7LDZ0</accession>
<evidence type="ECO:0000259" key="12">
    <source>
        <dbReference type="SMART" id="SM00836"/>
    </source>
</evidence>